<organism evidence="1 2">
    <name type="scientific">Araneus ventricosus</name>
    <name type="common">Orbweaver spider</name>
    <name type="synonym">Epeira ventricosa</name>
    <dbReference type="NCBI Taxonomy" id="182803"/>
    <lineage>
        <taxon>Eukaryota</taxon>
        <taxon>Metazoa</taxon>
        <taxon>Ecdysozoa</taxon>
        <taxon>Arthropoda</taxon>
        <taxon>Chelicerata</taxon>
        <taxon>Arachnida</taxon>
        <taxon>Araneae</taxon>
        <taxon>Araneomorphae</taxon>
        <taxon>Entelegynae</taxon>
        <taxon>Araneoidea</taxon>
        <taxon>Araneidae</taxon>
        <taxon>Araneus</taxon>
    </lineage>
</organism>
<gene>
    <name evidence="1" type="ORF">AVEN_22639_1</name>
</gene>
<evidence type="ECO:0000313" key="2">
    <source>
        <dbReference type="Proteomes" id="UP000499080"/>
    </source>
</evidence>
<protein>
    <submittedName>
        <fullName evidence="1">Uncharacterized protein</fullName>
    </submittedName>
</protein>
<name>A0A4Y2JUG3_ARAVE</name>
<dbReference type="AlphaFoldDB" id="A0A4Y2JUG3"/>
<sequence length="128" mass="14540">MGFGWQGALELDSLLRLSPKRSQNLTSPQKKPSASDWSSLLLRESFRPPGDHFALCERIKVVTDHLLVPPIDHVGSALHVLKCLANANYLYKSLLLSVFNNKISSDRMSAFINIKKLQLNVICHYRYF</sequence>
<proteinExistence type="predicted"/>
<comment type="caution">
    <text evidence="1">The sequence shown here is derived from an EMBL/GenBank/DDBJ whole genome shotgun (WGS) entry which is preliminary data.</text>
</comment>
<reference evidence="1 2" key="1">
    <citation type="journal article" date="2019" name="Sci. Rep.">
        <title>Orb-weaving spider Araneus ventricosus genome elucidates the spidroin gene catalogue.</title>
        <authorList>
            <person name="Kono N."/>
            <person name="Nakamura H."/>
            <person name="Ohtoshi R."/>
            <person name="Moran D.A.P."/>
            <person name="Shinohara A."/>
            <person name="Yoshida Y."/>
            <person name="Fujiwara M."/>
            <person name="Mori M."/>
            <person name="Tomita M."/>
            <person name="Arakawa K."/>
        </authorList>
    </citation>
    <scope>NUCLEOTIDE SEQUENCE [LARGE SCALE GENOMIC DNA]</scope>
</reference>
<accession>A0A4Y2JUG3</accession>
<dbReference type="Proteomes" id="UP000499080">
    <property type="component" value="Unassembled WGS sequence"/>
</dbReference>
<keyword evidence="2" id="KW-1185">Reference proteome</keyword>
<evidence type="ECO:0000313" key="1">
    <source>
        <dbReference type="EMBL" id="GBM93971.1"/>
    </source>
</evidence>
<dbReference type="EMBL" id="BGPR01003924">
    <property type="protein sequence ID" value="GBM93971.1"/>
    <property type="molecule type" value="Genomic_DNA"/>
</dbReference>